<protein>
    <submittedName>
        <fullName evidence="2">Uncharacterized protein</fullName>
    </submittedName>
</protein>
<feature type="compositionally biased region" description="Acidic residues" evidence="1">
    <location>
        <begin position="23"/>
        <end position="35"/>
    </location>
</feature>
<sequence length="186" mass="21244">MSLEYLMENDRETMYELINYMENSDEGENQEDTDNIDSRRKSSPPTPYSSSPSTNFALPNQQNRPRKQKKLKGIRKLSHFFGATYGQMFPDQVLGELLGDLEREIRDEAKQNNQLDKSVVAGLMDQLEELRAKTSEFGPDSGDEGGTTEGSAMTDDEYSLEGLRRALERNGKNRSFDSEKMLIRTR</sequence>
<dbReference type="AlphaFoldDB" id="A0A2N1NPP3"/>
<reference evidence="2 3" key="1">
    <citation type="submission" date="2016-04" db="EMBL/GenBank/DDBJ databases">
        <title>Genome analyses suggest a sexual origin of heterokaryosis in a supposedly ancient asexual fungus.</title>
        <authorList>
            <person name="Ropars J."/>
            <person name="Sedzielewska K."/>
            <person name="Noel J."/>
            <person name="Charron P."/>
            <person name="Farinelli L."/>
            <person name="Marton T."/>
            <person name="Kruger M."/>
            <person name="Pelin A."/>
            <person name="Brachmann A."/>
            <person name="Corradi N."/>
        </authorList>
    </citation>
    <scope>NUCLEOTIDE SEQUENCE [LARGE SCALE GENOMIC DNA]</scope>
    <source>
        <strain evidence="2 3">C2</strain>
    </source>
</reference>
<dbReference type="VEuPathDB" id="FungiDB:RhiirFUN_020605"/>
<organism evidence="2 3">
    <name type="scientific">Rhizophagus irregularis</name>
    <dbReference type="NCBI Taxonomy" id="588596"/>
    <lineage>
        <taxon>Eukaryota</taxon>
        <taxon>Fungi</taxon>
        <taxon>Fungi incertae sedis</taxon>
        <taxon>Mucoromycota</taxon>
        <taxon>Glomeromycotina</taxon>
        <taxon>Glomeromycetes</taxon>
        <taxon>Glomerales</taxon>
        <taxon>Glomeraceae</taxon>
        <taxon>Rhizophagus</taxon>
    </lineage>
</organism>
<dbReference type="VEuPathDB" id="FungiDB:FUN_019158"/>
<dbReference type="EMBL" id="LLXL01000221">
    <property type="protein sequence ID" value="PKK75781.1"/>
    <property type="molecule type" value="Genomic_DNA"/>
</dbReference>
<evidence type="ECO:0000313" key="2">
    <source>
        <dbReference type="EMBL" id="PKK75781.1"/>
    </source>
</evidence>
<comment type="caution">
    <text evidence="2">The sequence shown here is derived from an EMBL/GenBank/DDBJ whole genome shotgun (WGS) entry which is preliminary data.</text>
</comment>
<evidence type="ECO:0000313" key="3">
    <source>
        <dbReference type="Proteomes" id="UP000233469"/>
    </source>
</evidence>
<accession>A0A2N1NPP3</accession>
<proteinExistence type="predicted"/>
<dbReference type="Proteomes" id="UP000233469">
    <property type="component" value="Unassembled WGS sequence"/>
</dbReference>
<feature type="region of interest" description="Disordered" evidence="1">
    <location>
        <begin position="16"/>
        <end position="70"/>
    </location>
</feature>
<gene>
    <name evidence="2" type="ORF">RhiirC2_735802</name>
</gene>
<evidence type="ECO:0000256" key="1">
    <source>
        <dbReference type="SAM" id="MobiDB-lite"/>
    </source>
</evidence>
<reference evidence="2 3" key="2">
    <citation type="submission" date="2017-10" db="EMBL/GenBank/DDBJ databases">
        <title>Extensive intraspecific genome diversity in a model arbuscular mycorrhizal fungus.</title>
        <authorList>
            <person name="Chen E.C.H."/>
            <person name="Morin E."/>
            <person name="Baudet D."/>
            <person name="Noel J."/>
            <person name="Ndikumana S."/>
            <person name="Charron P."/>
            <person name="St-Onge C."/>
            <person name="Giorgi J."/>
            <person name="Grigoriev I.V."/>
            <person name="Roux C."/>
            <person name="Martin F.M."/>
            <person name="Corradi N."/>
        </authorList>
    </citation>
    <scope>NUCLEOTIDE SEQUENCE [LARGE SCALE GENOMIC DNA]</scope>
    <source>
        <strain evidence="2 3">C2</strain>
    </source>
</reference>
<name>A0A2N1NPP3_9GLOM</name>
<feature type="region of interest" description="Disordered" evidence="1">
    <location>
        <begin position="133"/>
        <end position="164"/>
    </location>
</feature>